<name>A0ACC7NWV2_9BACL</name>
<proteinExistence type="predicted"/>
<accession>A0ACC7NWV2</accession>
<protein>
    <submittedName>
        <fullName evidence="1">VOC family protein</fullName>
    </submittedName>
</protein>
<reference evidence="1" key="1">
    <citation type="submission" date="2024-12" db="EMBL/GenBank/DDBJ databases">
        <authorList>
            <person name="Wu N."/>
        </authorList>
    </citation>
    <scope>NUCLEOTIDE SEQUENCE</scope>
    <source>
        <strain evidence="1">P15</strain>
    </source>
</reference>
<comment type="caution">
    <text evidence="1">The sequence shown here is derived from an EMBL/GenBank/DDBJ whole genome shotgun (WGS) entry which is preliminary data.</text>
</comment>
<evidence type="ECO:0000313" key="1">
    <source>
        <dbReference type="EMBL" id="MFM9327839.1"/>
    </source>
</evidence>
<dbReference type="Proteomes" id="UP001631969">
    <property type="component" value="Unassembled WGS sequence"/>
</dbReference>
<keyword evidence="2" id="KW-1185">Reference proteome</keyword>
<dbReference type="EMBL" id="JBJURJ010000003">
    <property type="protein sequence ID" value="MFM9327839.1"/>
    <property type="molecule type" value="Genomic_DNA"/>
</dbReference>
<gene>
    <name evidence="1" type="ORF">ACI1P1_05925</name>
</gene>
<evidence type="ECO:0000313" key="2">
    <source>
        <dbReference type="Proteomes" id="UP001631969"/>
    </source>
</evidence>
<organism evidence="1 2">
    <name type="scientific">Paenibacillus mesotrionivorans</name>
    <dbReference type="NCBI Taxonomy" id="3160968"/>
    <lineage>
        <taxon>Bacteria</taxon>
        <taxon>Bacillati</taxon>
        <taxon>Bacillota</taxon>
        <taxon>Bacilli</taxon>
        <taxon>Bacillales</taxon>
        <taxon>Paenibacillaceae</taxon>
        <taxon>Paenibacillus</taxon>
    </lineage>
</organism>
<sequence>MTGVEIDLVVTDSLEALQWLESVFEVERIEVSDFVKGQNEAMFSLYGTRFHLLDENHQYHLFAPQPGNPMSVWFNVTVPDIHATYHKAMTAGGKEIQPVTEMPQMGMASAMFAAPFGYVWMLHQINKVVDHEERTKILEEMGFERRKSPE</sequence>